<dbReference type="PANTHER" id="PTHR33086:SF62">
    <property type="entry name" value="OS01G0182100 PROTEIN"/>
    <property type="match status" value="1"/>
</dbReference>
<feature type="domain" description="DUF1618" evidence="1">
    <location>
        <begin position="1"/>
        <end position="81"/>
    </location>
</feature>
<dbReference type="InterPro" id="IPR011676">
    <property type="entry name" value="DUF1618"/>
</dbReference>
<sequence>MGCVAGDITFVTLAGFHERRDPRDMVLETWTLSRDLNEWVQQGKRLAVADLWASESFRERGLPQLTPAFPVLSVDDADVVYVVMNDVENEKRLNDYGEVRPGKMVHKAHYMLCLNTVQNRVVSFTHVVPDNFRPHFRDVLATEFSAYL</sequence>
<name>A0A835BKY5_9POAL</name>
<dbReference type="Proteomes" id="UP000636709">
    <property type="component" value="Unassembled WGS sequence"/>
</dbReference>
<dbReference type="PANTHER" id="PTHR33086">
    <property type="entry name" value="OS05G0468200 PROTEIN-RELATED"/>
    <property type="match status" value="1"/>
</dbReference>
<evidence type="ECO:0000313" key="2">
    <source>
        <dbReference type="EMBL" id="KAF8703600.1"/>
    </source>
</evidence>
<protein>
    <recommendedName>
        <fullName evidence="1">DUF1618 domain-containing protein</fullName>
    </recommendedName>
</protein>
<organism evidence="2 3">
    <name type="scientific">Digitaria exilis</name>
    <dbReference type="NCBI Taxonomy" id="1010633"/>
    <lineage>
        <taxon>Eukaryota</taxon>
        <taxon>Viridiplantae</taxon>
        <taxon>Streptophyta</taxon>
        <taxon>Embryophyta</taxon>
        <taxon>Tracheophyta</taxon>
        <taxon>Spermatophyta</taxon>
        <taxon>Magnoliopsida</taxon>
        <taxon>Liliopsida</taxon>
        <taxon>Poales</taxon>
        <taxon>Poaceae</taxon>
        <taxon>PACMAD clade</taxon>
        <taxon>Panicoideae</taxon>
        <taxon>Panicodae</taxon>
        <taxon>Paniceae</taxon>
        <taxon>Anthephorinae</taxon>
        <taxon>Digitaria</taxon>
    </lineage>
</organism>
<dbReference type="AlphaFoldDB" id="A0A835BKY5"/>
<accession>A0A835BKY5</accession>
<reference evidence="2" key="1">
    <citation type="submission" date="2020-07" db="EMBL/GenBank/DDBJ databases">
        <title>Genome sequence and genetic diversity analysis of an under-domesticated orphan crop, white fonio (Digitaria exilis).</title>
        <authorList>
            <person name="Bennetzen J.L."/>
            <person name="Chen S."/>
            <person name="Ma X."/>
            <person name="Wang X."/>
            <person name="Yssel A.E.J."/>
            <person name="Chaluvadi S.R."/>
            <person name="Johnson M."/>
            <person name="Gangashetty P."/>
            <person name="Hamidou F."/>
            <person name="Sanogo M.D."/>
            <person name="Zwaenepoel A."/>
            <person name="Wallace J."/>
            <person name="Van De Peer Y."/>
            <person name="Van Deynze A."/>
        </authorList>
    </citation>
    <scope>NUCLEOTIDE SEQUENCE</scope>
    <source>
        <tissue evidence="2">Leaves</tissue>
    </source>
</reference>
<keyword evidence="3" id="KW-1185">Reference proteome</keyword>
<gene>
    <name evidence="2" type="ORF">HU200_032419</name>
</gene>
<comment type="caution">
    <text evidence="2">The sequence shown here is derived from an EMBL/GenBank/DDBJ whole genome shotgun (WGS) entry which is preliminary data.</text>
</comment>
<evidence type="ECO:0000313" key="3">
    <source>
        <dbReference type="Proteomes" id="UP000636709"/>
    </source>
</evidence>
<dbReference type="EMBL" id="JACEFO010001778">
    <property type="protein sequence ID" value="KAF8703600.1"/>
    <property type="molecule type" value="Genomic_DNA"/>
</dbReference>
<dbReference type="Pfam" id="PF07762">
    <property type="entry name" value="DUF1618"/>
    <property type="match status" value="1"/>
</dbReference>
<proteinExistence type="predicted"/>
<evidence type="ECO:0000259" key="1">
    <source>
        <dbReference type="Pfam" id="PF07762"/>
    </source>
</evidence>
<dbReference type="OrthoDB" id="582405at2759"/>